<evidence type="ECO:0000313" key="2">
    <source>
        <dbReference type="Proteomes" id="UP001153269"/>
    </source>
</evidence>
<gene>
    <name evidence="1" type="ORF">PLEPLA_LOCUS4565</name>
</gene>
<keyword evidence="2" id="KW-1185">Reference proteome</keyword>
<evidence type="ECO:0000313" key="1">
    <source>
        <dbReference type="EMBL" id="CAB1416774.1"/>
    </source>
</evidence>
<reference evidence="1" key="1">
    <citation type="submission" date="2020-03" db="EMBL/GenBank/DDBJ databases">
        <authorList>
            <person name="Weist P."/>
        </authorList>
    </citation>
    <scope>NUCLEOTIDE SEQUENCE</scope>
</reference>
<dbReference type="Proteomes" id="UP001153269">
    <property type="component" value="Unassembled WGS sequence"/>
</dbReference>
<dbReference type="AlphaFoldDB" id="A0A9N7TRH1"/>
<comment type="caution">
    <text evidence="1">The sequence shown here is derived from an EMBL/GenBank/DDBJ whole genome shotgun (WGS) entry which is preliminary data.</text>
</comment>
<name>A0A9N7TRH1_PLEPL</name>
<organism evidence="1 2">
    <name type="scientific">Pleuronectes platessa</name>
    <name type="common">European plaice</name>
    <dbReference type="NCBI Taxonomy" id="8262"/>
    <lineage>
        <taxon>Eukaryota</taxon>
        <taxon>Metazoa</taxon>
        <taxon>Chordata</taxon>
        <taxon>Craniata</taxon>
        <taxon>Vertebrata</taxon>
        <taxon>Euteleostomi</taxon>
        <taxon>Actinopterygii</taxon>
        <taxon>Neopterygii</taxon>
        <taxon>Teleostei</taxon>
        <taxon>Neoteleostei</taxon>
        <taxon>Acanthomorphata</taxon>
        <taxon>Carangaria</taxon>
        <taxon>Pleuronectiformes</taxon>
        <taxon>Pleuronectoidei</taxon>
        <taxon>Pleuronectidae</taxon>
        <taxon>Pleuronectes</taxon>
    </lineage>
</organism>
<sequence length="120" mass="13172">MTCRHVPDHLVIFSFTMDSISLPCGISSIKSCSSVNLSMVGEFGWVTEVVRAGRVSAPSVPRLGLLQDCSLEINRPGLNDARLYSCDSGALRSSVSRLILQLSERTDPAEEMPRDSERRC</sequence>
<dbReference type="EMBL" id="CADEAL010000225">
    <property type="protein sequence ID" value="CAB1416774.1"/>
    <property type="molecule type" value="Genomic_DNA"/>
</dbReference>
<protein>
    <submittedName>
        <fullName evidence="1">Uncharacterized protein</fullName>
    </submittedName>
</protein>
<accession>A0A9N7TRH1</accession>
<proteinExistence type="predicted"/>